<evidence type="ECO:0000256" key="3">
    <source>
        <dbReference type="ARBA" id="ARBA00022833"/>
    </source>
</evidence>
<organism evidence="5 6">
    <name type="scientific">Candidatus Bacteroides merdavium</name>
    <dbReference type="NCBI Taxonomy" id="2838472"/>
    <lineage>
        <taxon>Bacteria</taxon>
        <taxon>Pseudomonadati</taxon>
        <taxon>Bacteroidota</taxon>
        <taxon>Bacteroidia</taxon>
        <taxon>Bacteroidales</taxon>
        <taxon>Bacteroidaceae</taxon>
        <taxon>Bacteroides</taxon>
    </lineage>
</organism>
<accession>A0A9D2GWU7</accession>
<dbReference type="EMBL" id="DXAV01000041">
    <property type="protein sequence ID" value="HIZ91467.1"/>
    <property type="molecule type" value="Genomic_DNA"/>
</dbReference>
<dbReference type="Gene3D" id="3.20.20.140">
    <property type="entry name" value="Metal-dependent hydrolases"/>
    <property type="match status" value="1"/>
</dbReference>
<dbReference type="SUPFAM" id="SSF51556">
    <property type="entry name" value="Metallo-dependent hydrolases"/>
    <property type="match status" value="1"/>
</dbReference>
<proteinExistence type="predicted"/>
<gene>
    <name evidence="5" type="ORF">H9807_05045</name>
</gene>
<dbReference type="Gene3D" id="2.30.40.10">
    <property type="entry name" value="Urease, subunit C, domain 1"/>
    <property type="match status" value="1"/>
</dbReference>
<name>A0A9D2GWU7_9BACE</name>
<sequence>MAATHKIIIRNASWKGQSIDLYITGNRISRIVPHQSTPTSCSENSDVVSIDAQGMNVFPAFYNTHNHAAMTLLRGYADDLLLMEWLEKHIWPAEARFTDEHIQVGVKLACLEMIKSGTVFFNDMYWKEEVALPVVEAMGLRATLGVLLIDTLDSRGKEQCFDLLEHFVPSPEGRVSLAVAPHSIYTVNKELLCRSADAARRNGQKIHIHLCETQGEVENCLKEHGCTPVAYLDKMGFLGEDVIAAHVVHVTDTDIQILKERKVTIAHCPISNMKLSSGIAPIQKMLEAGCRVTLATDGCSSNNNLDMREEMKIAALLAKVSNGPQALSAAEVLHMATRAGAETFGLDAGVIEEGHLADLLLVRNDQACMTPMFHPESNWVYAADSSLIDTVICDGRILMQGRKVEGEEEILADARRIATTLLHH</sequence>
<dbReference type="AlphaFoldDB" id="A0A9D2GWU7"/>
<evidence type="ECO:0000256" key="2">
    <source>
        <dbReference type="ARBA" id="ARBA00022801"/>
    </source>
</evidence>
<keyword evidence="3" id="KW-0862">Zinc</keyword>
<dbReference type="InterPro" id="IPR011059">
    <property type="entry name" value="Metal-dep_hydrolase_composite"/>
</dbReference>
<reference evidence="5" key="2">
    <citation type="submission" date="2021-04" db="EMBL/GenBank/DDBJ databases">
        <authorList>
            <person name="Gilroy R."/>
        </authorList>
    </citation>
    <scope>NUCLEOTIDE SEQUENCE</scope>
    <source>
        <strain evidence="5">CHK118-2852</strain>
    </source>
</reference>
<dbReference type="PANTHER" id="PTHR43794">
    <property type="entry name" value="AMINOHYDROLASE SSNA-RELATED"/>
    <property type="match status" value="1"/>
</dbReference>
<dbReference type="InterPro" id="IPR006680">
    <property type="entry name" value="Amidohydro-rel"/>
</dbReference>
<keyword evidence="2" id="KW-0378">Hydrolase</keyword>
<reference evidence="5" key="1">
    <citation type="journal article" date="2021" name="PeerJ">
        <title>Extensive microbial diversity within the chicken gut microbiome revealed by metagenomics and culture.</title>
        <authorList>
            <person name="Gilroy R."/>
            <person name="Ravi A."/>
            <person name="Getino M."/>
            <person name="Pursley I."/>
            <person name="Horton D.L."/>
            <person name="Alikhan N.F."/>
            <person name="Baker D."/>
            <person name="Gharbi K."/>
            <person name="Hall N."/>
            <person name="Watson M."/>
            <person name="Adriaenssens E.M."/>
            <person name="Foster-Nyarko E."/>
            <person name="Jarju S."/>
            <person name="Secka A."/>
            <person name="Antonio M."/>
            <person name="Oren A."/>
            <person name="Chaudhuri R.R."/>
            <person name="La Ragione R."/>
            <person name="Hildebrand F."/>
            <person name="Pallen M.J."/>
        </authorList>
    </citation>
    <scope>NUCLEOTIDE SEQUENCE</scope>
    <source>
        <strain evidence="5">CHK118-2852</strain>
    </source>
</reference>
<dbReference type="FunFam" id="3.20.20.140:FF:000014">
    <property type="entry name" value="5-methylthioadenosine/S-adenosylhomocysteine deaminase"/>
    <property type="match status" value="1"/>
</dbReference>
<evidence type="ECO:0000313" key="6">
    <source>
        <dbReference type="Proteomes" id="UP000824108"/>
    </source>
</evidence>
<evidence type="ECO:0000256" key="1">
    <source>
        <dbReference type="ARBA" id="ARBA00022723"/>
    </source>
</evidence>
<dbReference type="GO" id="GO:0019239">
    <property type="term" value="F:deaminase activity"/>
    <property type="evidence" value="ECO:0007669"/>
    <property type="project" value="UniProtKB-ARBA"/>
</dbReference>
<feature type="domain" description="Amidohydrolase-related" evidence="4">
    <location>
        <begin position="57"/>
        <end position="397"/>
    </location>
</feature>
<dbReference type="GO" id="GO:0016814">
    <property type="term" value="F:hydrolase activity, acting on carbon-nitrogen (but not peptide) bonds, in cyclic amidines"/>
    <property type="evidence" value="ECO:0007669"/>
    <property type="project" value="UniProtKB-ARBA"/>
</dbReference>
<dbReference type="SUPFAM" id="SSF51338">
    <property type="entry name" value="Composite domain of metallo-dependent hydrolases"/>
    <property type="match status" value="2"/>
</dbReference>
<keyword evidence="1" id="KW-0479">Metal-binding</keyword>
<dbReference type="InterPro" id="IPR032466">
    <property type="entry name" value="Metal_Hydrolase"/>
</dbReference>
<dbReference type="CDD" id="cd01298">
    <property type="entry name" value="ATZ_TRZ_like"/>
    <property type="match status" value="1"/>
</dbReference>
<dbReference type="InterPro" id="IPR050287">
    <property type="entry name" value="MTA/SAH_deaminase"/>
</dbReference>
<dbReference type="GO" id="GO:0046872">
    <property type="term" value="F:metal ion binding"/>
    <property type="evidence" value="ECO:0007669"/>
    <property type="project" value="UniProtKB-KW"/>
</dbReference>
<evidence type="ECO:0000313" key="5">
    <source>
        <dbReference type="EMBL" id="HIZ91467.1"/>
    </source>
</evidence>
<comment type="caution">
    <text evidence="5">The sequence shown here is derived from an EMBL/GenBank/DDBJ whole genome shotgun (WGS) entry which is preliminary data.</text>
</comment>
<dbReference type="PANTHER" id="PTHR43794:SF11">
    <property type="entry name" value="AMIDOHYDROLASE-RELATED DOMAIN-CONTAINING PROTEIN"/>
    <property type="match status" value="1"/>
</dbReference>
<dbReference type="Pfam" id="PF01979">
    <property type="entry name" value="Amidohydro_1"/>
    <property type="match status" value="1"/>
</dbReference>
<dbReference type="Proteomes" id="UP000824108">
    <property type="component" value="Unassembled WGS sequence"/>
</dbReference>
<protein>
    <submittedName>
        <fullName evidence="5">Amidohydrolase</fullName>
    </submittedName>
</protein>
<evidence type="ECO:0000259" key="4">
    <source>
        <dbReference type="Pfam" id="PF01979"/>
    </source>
</evidence>